<organism evidence="1">
    <name type="scientific">Siphoviridae sp. ctqwY3</name>
    <dbReference type="NCBI Taxonomy" id="2827951"/>
    <lineage>
        <taxon>Viruses</taxon>
        <taxon>Duplodnaviria</taxon>
        <taxon>Heunggongvirae</taxon>
        <taxon>Uroviricota</taxon>
        <taxon>Caudoviricetes</taxon>
    </lineage>
</organism>
<dbReference type="EMBL" id="BK032541">
    <property type="protein sequence ID" value="DAF46629.1"/>
    <property type="molecule type" value="Genomic_DNA"/>
</dbReference>
<protein>
    <recommendedName>
        <fullName evidence="2">Portal protein</fullName>
    </recommendedName>
</protein>
<evidence type="ECO:0000313" key="1">
    <source>
        <dbReference type="EMBL" id="DAF46629.1"/>
    </source>
</evidence>
<sequence>MIKNARIKPAFDVLQAPYIRVDASVRINGATNGKPNIKPGSEYCIAPSGKKIATYIVNQIFGSDLVTQTEGLNINWLMPTLKEALELGIYQSESFVYIHKFDDKIYLECLKITDIHGLVQKFDKFIRGTVVQEIDGSHDMDYVLERHIEIEGGNSYITFKAFEKSKQTGKMANIPIEVFNHRTGSEYLGYYVLPYEVIVNIDLGQEFFADSKQFLVEEMKIVNTMADEIEKTRTRIVTTQHYQSGDIVSNWVPGDSHYKVNTLTVGKLQDFFTLLPGDKEHQLFEFLQGDIRTDNYISTFKFYDYQCIQLAGLSPASFGYEKDAYMNTDNVNLSKNASDMTVEAIKTQIEPQINKLIENIVKAQKSQNIVVNALPTELSWDYGVNEKFDDMKKLQVLNRIQSVGKVPYSIKAKIIVPILKKLIDEDFVNKNQKDIDDIVGEYLKESDDITVKFGEV</sequence>
<reference evidence="1" key="1">
    <citation type="journal article" date="2021" name="Proc. Natl. Acad. Sci. U.S.A.">
        <title>A Catalog of Tens of Thousands of Viruses from Human Metagenomes Reveals Hidden Associations with Chronic Diseases.</title>
        <authorList>
            <person name="Tisza M.J."/>
            <person name="Buck C.B."/>
        </authorList>
    </citation>
    <scope>NUCLEOTIDE SEQUENCE</scope>
    <source>
        <strain evidence="1">CtqwY3</strain>
    </source>
</reference>
<evidence type="ECO:0008006" key="2">
    <source>
        <dbReference type="Google" id="ProtNLM"/>
    </source>
</evidence>
<proteinExistence type="predicted"/>
<accession>A0A8S5S6G1</accession>
<name>A0A8S5S6G1_9CAUD</name>